<reference evidence="1" key="1">
    <citation type="journal article" date="2014" name="Int. J. Syst. Evol. Microbiol.">
        <title>Complete genome sequence of Corynebacterium casei LMG S-19264T (=DSM 44701T), isolated from a smear-ripened cheese.</title>
        <authorList>
            <consortium name="US DOE Joint Genome Institute (JGI-PGF)"/>
            <person name="Walter F."/>
            <person name="Albersmeier A."/>
            <person name="Kalinowski J."/>
            <person name="Ruckert C."/>
        </authorList>
    </citation>
    <scope>NUCLEOTIDE SEQUENCE</scope>
    <source>
        <strain evidence="1">CGMCC 1.15758</strain>
    </source>
</reference>
<dbReference type="InterPro" id="IPR038140">
    <property type="entry name" value="DotD_sf"/>
</dbReference>
<evidence type="ECO:0000313" key="1">
    <source>
        <dbReference type="EMBL" id="GGF93543.1"/>
    </source>
</evidence>
<protein>
    <submittedName>
        <fullName evidence="1">Uncharacterized protein</fullName>
    </submittedName>
</protein>
<dbReference type="InterPro" id="IPR031817">
    <property type="entry name" value="DotD"/>
</dbReference>
<accession>A0A8J2Z3A2</accession>
<comment type="caution">
    <text evidence="1">The sequence shown here is derived from an EMBL/GenBank/DDBJ whole genome shotgun (WGS) entry which is preliminary data.</text>
</comment>
<organism evidence="1 2">
    <name type="scientific">Cysteiniphilum litorale</name>
    <dbReference type="NCBI Taxonomy" id="2056700"/>
    <lineage>
        <taxon>Bacteria</taxon>
        <taxon>Pseudomonadati</taxon>
        <taxon>Pseudomonadota</taxon>
        <taxon>Gammaproteobacteria</taxon>
        <taxon>Thiotrichales</taxon>
        <taxon>Fastidiosibacteraceae</taxon>
        <taxon>Cysteiniphilum</taxon>
    </lineage>
</organism>
<evidence type="ECO:0000313" key="2">
    <source>
        <dbReference type="Proteomes" id="UP000636949"/>
    </source>
</evidence>
<dbReference type="PROSITE" id="PS51257">
    <property type="entry name" value="PROKAR_LIPOPROTEIN"/>
    <property type="match status" value="1"/>
</dbReference>
<dbReference type="EMBL" id="BMJS01000006">
    <property type="protein sequence ID" value="GGF93543.1"/>
    <property type="molecule type" value="Genomic_DNA"/>
</dbReference>
<dbReference type="Gene3D" id="3.55.50.60">
    <property type="entry name" value="DotD protein"/>
    <property type="match status" value="1"/>
</dbReference>
<gene>
    <name evidence="1" type="ORF">GCM10010995_08380</name>
</gene>
<dbReference type="Pfam" id="PF16816">
    <property type="entry name" value="DotD"/>
    <property type="match status" value="1"/>
</dbReference>
<reference evidence="1" key="2">
    <citation type="submission" date="2020-09" db="EMBL/GenBank/DDBJ databases">
        <authorList>
            <person name="Sun Q."/>
            <person name="Zhou Y."/>
        </authorList>
    </citation>
    <scope>NUCLEOTIDE SEQUENCE</scope>
    <source>
        <strain evidence="1">CGMCC 1.15758</strain>
    </source>
</reference>
<keyword evidence="2" id="KW-1185">Reference proteome</keyword>
<name>A0A8J2Z3A2_9GAMM</name>
<dbReference type="AlphaFoldDB" id="A0A8J2Z3A2"/>
<proteinExistence type="predicted"/>
<dbReference type="RefSeq" id="WP_117001823.1">
    <property type="nucleotide sequence ID" value="NZ_BMJS01000006.1"/>
</dbReference>
<dbReference type="Proteomes" id="UP000636949">
    <property type="component" value="Unassembled WGS sequence"/>
</dbReference>
<dbReference type="OrthoDB" id="5625636at2"/>
<sequence>MHTVDKLFVIMALPVCLWLSGCANTSNLKTVQQDEYLNKVVLNQIKVSTSSIQHSLENLNAIELSKYGQPKMPFKQVRSEDLSKDLSITWYGPIEPLLKQIADSVGYKVETFGKQPLFPIVILLGNLNAPVNDSALNILTNIAVQAKAKAVLSINTKVRVISIRYVD</sequence>